<feature type="domain" description="DUF4124" evidence="2">
    <location>
        <begin position="21"/>
        <end position="71"/>
    </location>
</feature>
<reference evidence="3 4" key="2">
    <citation type="submission" date="2020-06" db="EMBL/GenBank/DDBJ databases">
        <title>Halomonas songnenensis sp. nov., a moderately halophilic bacterium isolated from saline and alkaline soils.</title>
        <authorList>
            <person name="Jiang J."/>
            <person name="Pan Y."/>
        </authorList>
    </citation>
    <scope>NUCLEOTIDE SEQUENCE [LARGE SCALE GENOMIC DNA]</scope>
    <source>
        <strain evidence="3 4">TBZ9</strain>
    </source>
</reference>
<evidence type="ECO:0000313" key="4">
    <source>
        <dbReference type="Proteomes" id="UP000588806"/>
    </source>
</evidence>
<evidence type="ECO:0000256" key="1">
    <source>
        <dbReference type="SAM" id="MobiDB-lite"/>
    </source>
</evidence>
<keyword evidence="4" id="KW-1185">Reference proteome</keyword>
<gene>
    <name evidence="3" type="ORF">HLB35_04915</name>
</gene>
<comment type="caution">
    <text evidence="3">The sequence shown here is derived from an EMBL/GenBank/DDBJ whole genome shotgun (WGS) entry which is preliminary data.</text>
</comment>
<dbReference type="RefSeq" id="WP_171701732.1">
    <property type="nucleotide sequence ID" value="NZ_JABFHI010000002.1"/>
</dbReference>
<sequence>MANQTAGRRGQWLWAVLLGGALLIGAPPLAAQTVYRVVDEQGRVTFTDNPERGGEAVVLAPLPGVSSSPSAVSPPASQPSGKRSPGPPFMPYDRFTIAYPAHQARLNSATTAVEIALSPALRDDHQLRLRLNGEINQSAMHSDAFWVANLPAGVHQLQAELLDAQGRVRHQTPVVRFHVAP</sequence>
<evidence type="ECO:0000313" key="3">
    <source>
        <dbReference type="EMBL" id="NOG31267.1"/>
    </source>
</evidence>
<dbReference type="Proteomes" id="UP000588806">
    <property type="component" value="Unassembled WGS sequence"/>
</dbReference>
<dbReference type="AlphaFoldDB" id="A0A7Y3TXI1"/>
<dbReference type="InterPro" id="IPR025392">
    <property type="entry name" value="DUF4124"/>
</dbReference>
<feature type="region of interest" description="Disordered" evidence="1">
    <location>
        <begin position="66"/>
        <end position="89"/>
    </location>
</feature>
<name>A0A7Y3TXI1_9GAMM</name>
<accession>A0A7Y3TXI1</accession>
<dbReference type="Pfam" id="PF13511">
    <property type="entry name" value="DUF4124"/>
    <property type="match status" value="1"/>
</dbReference>
<proteinExistence type="predicted"/>
<feature type="compositionally biased region" description="Low complexity" evidence="1">
    <location>
        <begin position="66"/>
        <end position="81"/>
    </location>
</feature>
<organism evidence="3 4">
    <name type="scientific">Vreelandella azerica</name>
    <dbReference type="NCBI Taxonomy" id="2732867"/>
    <lineage>
        <taxon>Bacteria</taxon>
        <taxon>Pseudomonadati</taxon>
        <taxon>Pseudomonadota</taxon>
        <taxon>Gammaproteobacteria</taxon>
        <taxon>Oceanospirillales</taxon>
        <taxon>Halomonadaceae</taxon>
        <taxon>Vreelandella</taxon>
    </lineage>
</organism>
<reference evidence="3 4" key="1">
    <citation type="submission" date="2020-05" db="EMBL/GenBank/DDBJ databases">
        <authorList>
            <person name="Ruan W."/>
            <person name="Jeon C.O."/>
            <person name="Chun B.H."/>
        </authorList>
    </citation>
    <scope>NUCLEOTIDE SEQUENCE [LARGE SCALE GENOMIC DNA]</scope>
    <source>
        <strain evidence="3 4">TBZ9</strain>
    </source>
</reference>
<protein>
    <submittedName>
        <fullName evidence="3">DUF4124 domain-containing protein</fullName>
    </submittedName>
</protein>
<evidence type="ECO:0000259" key="2">
    <source>
        <dbReference type="Pfam" id="PF13511"/>
    </source>
</evidence>
<dbReference type="EMBL" id="JABFHI010000002">
    <property type="protein sequence ID" value="NOG31267.1"/>
    <property type="molecule type" value="Genomic_DNA"/>
</dbReference>